<dbReference type="RefSeq" id="WP_344693044.1">
    <property type="nucleotide sequence ID" value="NZ_BAABBF010000003.1"/>
</dbReference>
<gene>
    <name evidence="1" type="ORF">GCM10022268_18150</name>
</gene>
<evidence type="ECO:0008006" key="3">
    <source>
        <dbReference type="Google" id="ProtNLM"/>
    </source>
</evidence>
<name>A0ABP7DSA7_9SPHN</name>
<comment type="caution">
    <text evidence="1">The sequence shown here is derived from an EMBL/GenBank/DDBJ whole genome shotgun (WGS) entry which is preliminary data.</text>
</comment>
<protein>
    <recommendedName>
        <fullName evidence="3">Anti-sigma factor NepR domain-containing protein</fullName>
    </recommendedName>
</protein>
<dbReference type="EMBL" id="BAABBF010000003">
    <property type="protein sequence ID" value="GAA3709210.1"/>
    <property type="molecule type" value="Genomic_DNA"/>
</dbReference>
<evidence type="ECO:0000313" key="1">
    <source>
        <dbReference type="EMBL" id="GAA3709210.1"/>
    </source>
</evidence>
<reference evidence="2" key="1">
    <citation type="journal article" date="2019" name="Int. J. Syst. Evol. Microbiol.">
        <title>The Global Catalogue of Microorganisms (GCM) 10K type strain sequencing project: providing services to taxonomists for standard genome sequencing and annotation.</title>
        <authorList>
            <consortium name="The Broad Institute Genomics Platform"/>
            <consortium name="The Broad Institute Genome Sequencing Center for Infectious Disease"/>
            <person name="Wu L."/>
            <person name="Ma J."/>
        </authorList>
    </citation>
    <scope>NUCLEOTIDE SEQUENCE [LARGE SCALE GENOMIC DNA]</scope>
    <source>
        <strain evidence="2">JCM 17498</strain>
    </source>
</reference>
<organism evidence="1 2">
    <name type="scientific">Sphingomonas cynarae</name>
    <dbReference type="NCBI Taxonomy" id="930197"/>
    <lineage>
        <taxon>Bacteria</taxon>
        <taxon>Pseudomonadati</taxon>
        <taxon>Pseudomonadota</taxon>
        <taxon>Alphaproteobacteria</taxon>
        <taxon>Sphingomonadales</taxon>
        <taxon>Sphingomonadaceae</taxon>
        <taxon>Sphingomonas</taxon>
    </lineage>
</organism>
<evidence type="ECO:0000313" key="2">
    <source>
        <dbReference type="Proteomes" id="UP001500523"/>
    </source>
</evidence>
<sequence>MPSDRIVAVGFLTQGDLKLLGQGFDRLFPVTDDATFDDLLKQLEGITGVPTNEDASKAAGK</sequence>
<accession>A0ABP7DSA7</accession>
<proteinExistence type="predicted"/>
<dbReference type="Proteomes" id="UP001500523">
    <property type="component" value="Unassembled WGS sequence"/>
</dbReference>
<keyword evidence="2" id="KW-1185">Reference proteome</keyword>